<keyword evidence="2 4" id="KW-0863">Zinc-finger</keyword>
<evidence type="ECO:0000256" key="3">
    <source>
        <dbReference type="ARBA" id="ARBA00022833"/>
    </source>
</evidence>
<dbReference type="PROSITE" id="PS50089">
    <property type="entry name" value="ZF_RING_2"/>
    <property type="match status" value="1"/>
</dbReference>
<reference evidence="7" key="2">
    <citation type="journal article" date="2007" name="PLoS Biol.">
        <title>Survey sequencing and comparative analysis of the elephant shark (Callorhinchus milii) genome.</title>
        <authorList>
            <person name="Venkatesh B."/>
            <person name="Kirkness E.F."/>
            <person name="Loh Y.H."/>
            <person name="Halpern A.L."/>
            <person name="Lee A.P."/>
            <person name="Johnson J."/>
            <person name="Dandona N."/>
            <person name="Viswanathan L.D."/>
            <person name="Tay A."/>
            <person name="Venter J.C."/>
            <person name="Strausberg R.L."/>
            <person name="Brenner S."/>
        </authorList>
    </citation>
    <scope>NUCLEOTIDE SEQUENCE [LARGE SCALE GENOMIC DNA]</scope>
</reference>
<dbReference type="SUPFAM" id="SSF57850">
    <property type="entry name" value="RING/U-box"/>
    <property type="match status" value="1"/>
</dbReference>
<evidence type="ECO:0000259" key="5">
    <source>
        <dbReference type="PROSITE" id="PS50089"/>
    </source>
</evidence>
<accession>A0A4W3GNW2</accession>
<dbReference type="PROSITE" id="PS00518">
    <property type="entry name" value="ZF_RING_1"/>
    <property type="match status" value="1"/>
</dbReference>
<protein>
    <recommendedName>
        <fullName evidence="5">RING-type domain-containing protein</fullName>
    </recommendedName>
</protein>
<dbReference type="InterPro" id="IPR013083">
    <property type="entry name" value="Znf_RING/FYVE/PHD"/>
</dbReference>
<proteinExistence type="predicted"/>
<keyword evidence="3" id="KW-0862">Zinc</keyword>
<evidence type="ECO:0000313" key="6">
    <source>
        <dbReference type="Ensembl" id="ENSCMIP00000004655.1"/>
    </source>
</evidence>
<dbReference type="InterPro" id="IPR001841">
    <property type="entry name" value="Znf_RING"/>
</dbReference>
<dbReference type="InterPro" id="IPR050143">
    <property type="entry name" value="TRIM/RBCC"/>
</dbReference>
<reference evidence="6" key="5">
    <citation type="submission" date="2025-09" db="UniProtKB">
        <authorList>
            <consortium name="Ensembl"/>
        </authorList>
    </citation>
    <scope>IDENTIFICATION</scope>
</reference>
<dbReference type="Gene3D" id="3.30.40.10">
    <property type="entry name" value="Zinc/RING finger domain, C3HC4 (zinc finger)"/>
    <property type="match status" value="1"/>
</dbReference>
<dbReference type="SMART" id="SM00184">
    <property type="entry name" value="RING"/>
    <property type="match status" value="1"/>
</dbReference>
<evidence type="ECO:0000313" key="7">
    <source>
        <dbReference type="Proteomes" id="UP000314986"/>
    </source>
</evidence>
<sequence>MIGFVSSVTGIRLHSHTETETSFNQEVLRYKMASGLQAEIWTEEIICPVCLDFFTDPVSLGCGHNFCRSCVTRSWEKQEINCCAVCQETFPEKNLTASWALKGNSYRSRSQTERKDFSTEGEISVFMSQCLWLLCVHGVMSQSLWLLCVHGVMSQCLWLLCVCDVMSQGLCLLCVHVVMSQCLWLLCVHGVISQGL</sequence>
<dbReference type="InParanoid" id="A0A4W3GNW2"/>
<dbReference type="GO" id="GO:0008270">
    <property type="term" value="F:zinc ion binding"/>
    <property type="evidence" value="ECO:0007669"/>
    <property type="project" value="UniProtKB-KW"/>
</dbReference>
<feature type="domain" description="RING-type" evidence="5">
    <location>
        <begin position="47"/>
        <end position="87"/>
    </location>
</feature>
<dbReference type="PANTHER" id="PTHR24103">
    <property type="entry name" value="E3 UBIQUITIN-PROTEIN LIGASE TRIM"/>
    <property type="match status" value="1"/>
</dbReference>
<dbReference type="InterPro" id="IPR017907">
    <property type="entry name" value="Znf_RING_CS"/>
</dbReference>
<evidence type="ECO:0000256" key="1">
    <source>
        <dbReference type="ARBA" id="ARBA00022723"/>
    </source>
</evidence>
<dbReference type="GeneTree" id="ENSGT01030000234669"/>
<keyword evidence="7" id="KW-1185">Reference proteome</keyword>
<reference evidence="7" key="1">
    <citation type="journal article" date="2006" name="Science">
        <title>Ancient noncoding elements conserved in the human genome.</title>
        <authorList>
            <person name="Venkatesh B."/>
            <person name="Kirkness E.F."/>
            <person name="Loh Y.H."/>
            <person name="Halpern A.L."/>
            <person name="Lee A.P."/>
            <person name="Johnson J."/>
            <person name="Dandona N."/>
            <person name="Viswanathan L.D."/>
            <person name="Tay A."/>
            <person name="Venter J.C."/>
            <person name="Strausberg R.L."/>
            <person name="Brenner S."/>
        </authorList>
    </citation>
    <scope>NUCLEOTIDE SEQUENCE [LARGE SCALE GENOMIC DNA]</scope>
</reference>
<dbReference type="Proteomes" id="UP000314986">
    <property type="component" value="Unassembled WGS sequence"/>
</dbReference>
<keyword evidence="1" id="KW-0479">Metal-binding</keyword>
<evidence type="ECO:0000256" key="4">
    <source>
        <dbReference type="PROSITE-ProRule" id="PRU00175"/>
    </source>
</evidence>
<dbReference type="AlphaFoldDB" id="A0A4W3GNW2"/>
<organism evidence="6 7">
    <name type="scientific">Callorhinchus milii</name>
    <name type="common">Ghost shark</name>
    <dbReference type="NCBI Taxonomy" id="7868"/>
    <lineage>
        <taxon>Eukaryota</taxon>
        <taxon>Metazoa</taxon>
        <taxon>Chordata</taxon>
        <taxon>Craniata</taxon>
        <taxon>Vertebrata</taxon>
        <taxon>Chondrichthyes</taxon>
        <taxon>Holocephali</taxon>
        <taxon>Chimaeriformes</taxon>
        <taxon>Callorhinchidae</taxon>
        <taxon>Callorhinchus</taxon>
    </lineage>
</organism>
<reference evidence="7" key="3">
    <citation type="journal article" date="2014" name="Nature">
        <title>Elephant shark genome provides unique insights into gnathostome evolution.</title>
        <authorList>
            <consortium name="International Elephant Shark Genome Sequencing Consortium"/>
            <person name="Venkatesh B."/>
            <person name="Lee A.P."/>
            <person name="Ravi V."/>
            <person name="Maurya A.K."/>
            <person name="Lian M.M."/>
            <person name="Swann J.B."/>
            <person name="Ohta Y."/>
            <person name="Flajnik M.F."/>
            <person name="Sutoh Y."/>
            <person name="Kasahara M."/>
            <person name="Hoon S."/>
            <person name="Gangu V."/>
            <person name="Roy S.W."/>
            <person name="Irimia M."/>
            <person name="Korzh V."/>
            <person name="Kondrychyn I."/>
            <person name="Lim Z.W."/>
            <person name="Tay B.H."/>
            <person name="Tohari S."/>
            <person name="Kong K.W."/>
            <person name="Ho S."/>
            <person name="Lorente-Galdos B."/>
            <person name="Quilez J."/>
            <person name="Marques-Bonet T."/>
            <person name="Raney B.J."/>
            <person name="Ingham P.W."/>
            <person name="Tay A."/>
            <person name="Hillier L.W."/>
            <person name="Minx P."/>
            <person name="Boehm T."/>
            <person name="Wilson R.K."/>
            <person name="Brenner S."/>
            <person name="Warren W.C."/>
        </authorList>
    </citation>
    <scope>NUCLEOTIDE SEQUENCE [LARGE SCALE GENOMIC DNA]</scope>
</reference>
<dbReference type="Ensembl" id="ENSCMIT00000004828.1">
    <property type="protein sequence ID" value="ENSCMIP00000004655.1"/>
    <property type="gene ID" value="ENSCMIG00000002765.1"/>
</dbReference>
<dbReference type="Pfam" id="PF15227">
    <property type="entry name" value="zf-C3HC4_4"/>
    <property type="match status" value="1"/>
</dbReference>
<evidence type="ECO:0000256" key="2">
    <source>
        <dbReference type="ARBA" id="ARBA00022771"/>
    </source>
</evidence>
<reference evidence="6" key="4">
    <citation type="submission" date="2025-08" db="UniProtKB">
        <authorList>
            <consortium name="Ensembl"/>
        </authorList>
    </citation>
    <scope>IDENTIFICATION</scope>
</reference>
<name>A0A4W3GNW2_CALMI</name>